<dbReference type="Proteomes" id="UP000886520">
    <property type="component" value="Chromosome 9"/>
</dbReference>
<evidence type="ECO:0000313" key="1">
    <source>
        <dbReference type="EMBL" id="KAI5075148.1"/>
    </source>
</evidence>
<evidence type="ECO:0000313" key="2">
    <source>
        <dbReference type="Proteomes" id="UP000886520"/>
    </source>
</evidence>
<comment type="caution">
    <text evidence="1">The sequence shown here is derived from an EMBL/GenBank/DDBJ whole genome shotgun (WGS) entry which is preliminary data.</text>
</comment>
<proteinExistence type="predicted"/>
<reference evidence="1" key="1">
    <citation type="submission" date="2021-01" db="EMBL/GenBank/DDBJ databases">
        <title>Adiantum capillus-veneris genome.</title>
        <authorList>
            <person name="Fang Y."/>
            <person name="Liao Q."/>
        </authorList>
    </citation>
    <scope>NUCLEOTIDE SEQUENCE</scope>
    <source>
        <strain evidence="1">H3</strain>
        <tissue evidence="1">Leaf</tissue>
    </source>
</reference>
<dbReference type="EMBL" id="JABFUD020000009">
    <property type="protein sequence ID" value="KAI5075148.1"/>
    <property type="molecule type" value="Genomic_DNA"/>
</dbReference>
<sequence>MDVMRLDSDGVVRVHSRGQHPYPALVASRSSHRYEVKGEACRCSAGSKPQQIDRPCRFTWVSAKLHGILRKLPVFQTPLGGTLSSTLGTKLRCVELLLNGFTSKERRS</sequence>
<protein>
    <submittedName>
        <fullName evidence="1">Uncharacterized protein</fullName>
    </submittedName>
</protein>
<dbReference type="AlphaFoldDB" id="A0A9D4UW72"/>
<organism evidence="1 2">
    <name type="scientific">Adiantum capillus-veneris</name>
    <name type="common">Maidenhair fern</name>
    <dbReference type="NCBI Taxonomy" id="13818"/>
    <lineage>
        <taxon>Eukaryota</taxon>
        <taxon>Viridiplantae</taxon>
        <taxon>Streptophyta</taxon>
        <taxon>Embryophyta</taxon>
        <taxon>Tracheophyta</taxon>
        <taxon>Polypodiopsida</taxon>
        <taxon>Polypodiidae</taxon>
        <taxon>Polypodiales</taxon>
        <taxon>Pteridineae</taxon>
        <taxon>Pteridaceae</taxon>
        <taxon>Vittarioideae</taxon>
        <taxon>Adiantum</taxon>
    </lineage>
</organism>
<accession>A0A9D4UW72</accession>
<name>A0A9D4UW72_ADICA</name>
<gene>
    <name evidence="1" type="ORF">GOP47_0009224</name>
</gene>
<keyword evidence="2" id="KW-1185">Reference proteome</keyword>